<comment type="caution">
    <text evidence="1">The sequence shown here is derived from an EMBL/GenBank/DDBJ whole genome shotgun (WGS) entry which is preliminary data.</text>
</comment>
<dbReference type="Proteomes" id="UP000799755">
    <property type="component" value="Unassembled WGS sequence"/>
</dbReference>
<accession>A0ACB6QE49</accession>
<name>A0ACB6QE49_9PLEO</name>
<evidence type="ECO:0000313" key="2">
    <source>
        <dbReference type="Proteomes" id="UP000799755"/>
    </source>
</evidence>
<sequence length="174" mass="20053">MFYEFRPVSRINFNARIHHATKSASATRTIQIQQSDFLKRHVVRKKSKVSTSYRISTLFEIDEERERMVLHATSSENFVPFMGGQKINRLLQERGTSDCWLHIEVICRLLRKGSVTVMLVITLVLNLPIPPGNQPDALTHRPANLEDNKICLSRASFNAAHLWSQYLDIYETQG</sequence>
<evidence type="ECO:0000313" key="1">
    <source>
        <dbReference type="EMBL" id="KAF2464888.1"/>
    </source>
</evidence>
<protein>
    <submittedName>
        <fullName evidence="1">Uncharacterized protein</fullName>
    </submittedName>
</protein>
<dbReference type="EMBL" id="MU003533">
    <property type="protein sequence ID" value="KAF2464888.1"/>
    <property type="molecule type" value="Genomic_DNA"/>
</dbReference>
<proteinExistence type="predicted"/>
<keyword evidence="2" id="KW-1185">Reference proteome</keyword>
<gene>
    <name evidence="1" type="ORF">BDR25DRAFT_361115</name>
</gene>
<organism evidence="1 2">
    <name type="scientific">Lindgomyces ingoldianus</name>
    <dbReference type="NCBI Taxonomy" id="673940"/>
    <lineage>
        <taxon>Eukaryota</taxon>
        <taxon>Fungi</taxon>
        <taxon>Dikarya</taxon>
        <taxon>Ascomycota</taxon>
        <taxon>Pezizomycotina</taxon>
        <taxon>Dothideomycetes</taxon>
        <taxon>Pleosporomycetidae</taxon>
        <taxon>Pleosporales</taxon>
        <taxon>Lindgomycetaceae</taxon>
        <taxon>Lindgomyces</taxon>
    </lineage>
</organism>
<reference evidence="1" key="1">
    <citation type="journal article" date="2020" name="Stud. Mycol.">
        <title>101 Dothideomycetes genomes: a test case for predicting lifestyles and emergence of pathogens.</title>
        <authorList>
            <person name="Haridas S."/>
            <person name="Albert R."/>
            <person name="Binder M."/>
            <person name="Bloem J."/>
            <person name="Labutti K."/>
            <person name="Salamov A."/>
            <person name="Andreopoulos B."/>
            <person name="Baker S."/>
            <person name="Barry K."/>
            <person name="Bills G."/>
            <person name="Bluhm B."/>
            <person name="Cannon C."/>
            <person name="Castanera R."/>
            <person name="Culley D."/>
            <person name="Daum C."/>
            <person name="Ezra D."/>
            <person name="Gonzalez J."/>
            <person name="Henrissat B."/>
            <person name="Kuo A."/>
            <person name="Liang C."/>
            <person name="Lipzen A."/>
            <person name="Lutzoni F."/>
            <person name="Magnuson J."/>
            <person name="Mondo S."/>
            <person name="Nolan M."/>
            <person name="Ohm R."/>
            <person name="Pangilinan J."/>
            <person name="Park H.-J."/>
            <person name="Ramirez L."/>
            <person name="Alfaro M."/>
            <person name="Sun H."/>
            <person name="Tritt A."/>
            <person name="Yoshinaga Y."/>
            <person name="Zwiers L.-H."/>
            <person name="Turgeon B."/>
            <person name="Goodwin S."/>
            <person name="Spatafora J."/>
            <person name="Crous P."/>
            <person name="Grigoriev I."/>
        </authorList>
    </citation>
    <scope>NUCLEOTIDE SEQUENCE</scope>
    <source>
        <strain evidence="1">ATCC 200398</strain>
    </source>
</reference>